<keyword evidence="1" id="KW-1133">Transmembrane helix</keyword>
<comment type="caution">
    <text evidence="2">The sequence shown here is derived from an EMBL/GenBank/DDBJ whole genome shotgun (WGS) entry which is preliminary data.</text>
</comment>
<dbReference type="AlphaFoldDB" id="A0A369BMR2"/>
<dbReference type="Proteomes" id="UP000253090">
    <property type="component" value="Unassembled WGS sequence"/>
</dbReference>
<dbReference type="EMBL" id="QPJW01000002">
    <property type="protein sequence ID" value="RCX21747.1"/>
    <property type="molecule type" value="Genomic_DNA"/>
</dbReference>
<protein>
    <submittedName>
        <fullName evidence="2">Uncharacterized protein</fullName>
    </submittedName>
</protein>
<reference evidence="2 3" key="1">
    <citation type="submission" date="2018-07" db="EMBL/GenBank/DDBJ databases">
        <title>Genomic Encyclopedia of Type Strains, Phase III (KMG-III): the genomes of soil and plant-associated and newly described type strains.</title>
        <authorList>
            <person name="Whitman W."/>
        </authorList>
    </citation>
    <scope>NUCLEOTIDE SEQUENCE [LARGE SCALE GENOMIC DNA]</scope>
    <source>
        <strain evidence="2 3">CECT 8333</strain>
    </source>
</reference>
<keyword evidence="1" id="KW-0472">Membrane</keyword>
<accession>A0A369BMR2</accession>
<keyword evidence="1" id="KW-0812">Transmembrane</keyword>
<dbReference type="OrthoDB" id="2660072at2"/>
<organism evidence="2 3">
    <name type="scientific">Fontibacillus phaseoli</name>
    <dbReference type="NCBI Taxonomy" id="1416533"/>
    <lineage>
        <taxon>Bacteria</taxon>
        <taxon>Bacillati</taxon>
        <taxon>Bacillota</taxon>
        <taxon>Bacilli</taxon>
        <taxon>Bacillales</taxon>
        <taxon>Paenibacillaceae</taxon>
        <taxon>Fontibacillus</taxon>
    </lineage>
</organism>
<feature type="transmembrane region" description="Helical" evidence="1">
    <location>
        <begin position="42"/>
        <end position="62"/>
    </location>
</feature>
<gene>
    <name evidence="2" type="ORF">DFP94_102504</name>
</gene>
<dbReference type="RefSeq" id="WP_114496292.1">
    <property type="nucleotide sequence ID" value="NZ_QPJW01000002.1"/>
</dbReference>
<evidence type="ECO:0000313" key="3">
    <source>
        <dbReference type="Proteomes" id="UP000253090"/>
    </source>
</evidence>
<evidence type="ECO:0000256" key="1">
    <source>
        <dbReference type="SAM" id="Phobius"/>
    </source>
</evidence>
<keyword evidence="3" id="KW-1185">Reference proteome</keyword>
<evidence type="ECO:0000313" key="2">
    <source>
        <dbReference type="EMBL" id="RCX21747.1"/>
    </source>
</evidence>
<name>A0A369BMR2_9BACL</name>
<proteinExistence type="predicted"/>
<sequence>MWFDGPQRPYMNAVDEDAARSKFKEREQRLHRYGPPGFVREVVNLLIAAGILVLLVFLFRWFL</sequence>